<comment type="caution">
    <text evidence="1">The sequence shown here is derived from an EMBL/GenBank/DDBJ whole genome shotgun (WGS) entry which is preliminary data.</text>
</comment>
<reference evidence="1 2" key="1">
    <citation type="submission" date="2020-09" db="EMBL/GenBank/DDBJ databases">
        <authorList>
            <person name="Yoon J.-W."/>
        </authorList>
    </citation>
    <scope>NUCLEOTIDE SEQUENCE [LARGE SCALE GENOMIC DNA]</scope>
    <source>
        <strain evidence="1 2">KMU-140</strain>
    </source>
</reference>
<dbReference type="EMBL" id="JACXLC010000001">
    <property type="protein sequence ID" value="MBD2841629.1"/>
    <property type="molecule type" value="Genomic_DNA"/>
</dbReference>
<sequence length="78" mass="7848">MTAKEIVVRDAERLPSSGKFSGMAMGDALVPAGSDLEISGMIGGDLIVEAGATVHVSGMVRGKIKDRGGQVSVSGMTG</sequence>
<protein>
    <recommendedName>
        <fullName evidence="3">Polymer-forming cytoskeletal protein</fullName>
    </recommendedName>
</protein>
<name>A0ABR8KM88_9SPHN</name>
<evidence type="ECO:0008006" key="3">
    <source>
        <dbReference type="Google" id="ProtNLM"/>
    </source>
</evidence>
<accession>A0ABR8KM88</accession>
<organism evidence="1 2">
    <name type="scientific">Erythrobacter rubeus</name>
    <dbReference type="NCBI Taxonomy" id="2760803"/>
    <lineage>
        <taxon>Bacteria</taxon>
        <taxon>Pseudomonadati</taxon>
        <taxon>Pseudomonadota</taxon>
        <taxon>Alphaproteobacteria</taxon>
        <taxon>Sphingomonadales</taxon>
        <taxon>Erythrobacteraceae</taxon>
        <taxon>Erythrobacter/Porphyrobacter group</taxon>
        <taxon>Erythrobacter</taxon>
    </lineage>
</organism>
<keyword evidence="2" id="KW-1185">Reference proteome</keyword>
<evidence type="ECO:0000313" key="1">
    <source>
        <dbReference type="EMBL" id="MBD2841629.1"/>
    </source>
</evidence>
<proteinExistence type="predicted"/>
<gene>
    <name evidence="1" type="ORF">IB285_05070</name>
</gene>
<dbReference type="Proteomes" id="UP000635384">
    <property type="component" value="Unassembled WGS sequence"/>
</dbReference>
<evidence type="ECO:0000313" key="2">
    <source>
        <dbReference type="Proteomes" id="UP000635384"/>
    </source>
</evidence>